<evidence type="ECO:0000313" key="3">
    <source>
        <dbReference type="WBParaSite" id="jg11465"/>
    </source>
</evidence>
<reference evidence="3" key="1">
    <citation type="submission" date="2022-11" db="UniProtKB">
        <authorList>
            <consortium name="WormBaseParasite"/>
        </authorList>
    </citation>
    <scope>IDENTIFICATION</scope>
</reference>
<evidence type="ECO:0000256" key="1">
    <source>
        <dbReference type="SAM" id="Phobius"/>
    </source>
</evidence>
<dbReference type="WBParaSite" id="jg11465">
    <property type="protein sequence ID" value="jg11465"/>
    <property type="gene ID" value="jg11465"/>
</dbReference>
<evidence type="ECO:0000313" key="2">
    <source>
        <dbReference type="Proteomes" id="UP000887574"/>
    </source>
</evidence>
<protein>
    <submittedName>
        <fullName evidence="3">Uncharacterized protein</fullName>
    </submittedName>
</protein>
<accession>A0A915CRU1</accession>
<keyword evidence="1" id="KW-1133">Transmembrane helix</keyword>
<feature type="transmembrane region" description="Helical" evidence="1">
    <location>
        <begin position="75"/>
        <end position="97"/>
    </location>
</feature>
<organism evidence="2 3">
    <name type="scientific">Ditylenchus dipsaci</name>
    <dbReference type="NCBI Taxonomy" id="166011"/>
    <lineage>
        <taxon>Eukaryota</taxon>
        <taxon>Metazoa</taxon>
        <taxon>Ecdysozoa</taxon>
        <taxon>Nematoda</taxon>
        <taxon>Chromadorea</taxon>
        <taxon>Rhabditida</taxon>
        <taxon>Tylenchina</taxon>
        <taxon>Tylenchomorpha</taxon>
        <taxon>Sphaerularioidea</taxon>
        <taxon>Anguinidae</taxon>
        <taxon>Anguininae</taxon>
        <taxon>Ditylenchus</taxon>
    </lineage>
</organism>
<sequence length="267" mass="30474">MYVSMATERSLRLTLKLLQFLVSLYLIFSLYNTGPHWILLIACLAVPVYGIYLMVKSPDRTLRQHPVPFVRYSWLRVDVAISLTMSVVCFGFSAILFFGYFKVNTATPFYLQAAVASLLLCILYLFNAVLSTRQIEMGTIDFILNNEKQPFSTQTSRTSPLAINTDFSQSEMYFQDGKNAPANYNMPLHKSTVSSLTLLERLQVELAQRKQEDAPVNKYSMADSRQEHYSIRAKTSGLSGATDEKSSIHPLLIQNTNIRRFDHKWQT</sequence>
<name>A0A915CRU1_9BILA</name>
<keyword evidence="1" id="KW-0812">Transmembrane</keyword>
<dbReference type="AlphaFoldDB" id="A0A915CRU1"/>
<proteinExistence type="predicted"/>
<feature type="transmembrane region" description="Helical" evidence="1">
    <location>
        <begin position="12"/>
        <end position="31"/>
    </location>
</feature>
<keyword evidence="1" id="KW-0472">Membrane</keyword>
<dbReference type="Proteomes" id="UP000887574">
    <property type="component" value="Unplaced"/>
</dbReference>
<feature type="transmembrane region" description="Helical" evidence="1">
    <location>
        <begin position="37"/>
        <end position="55"/>
    </location>
</feature>
<keyword evidence="2" id="KW-1185">Reference proteome</keyword>
<feature type="transmembrane region" description="Helical" evidence="1">
    <location>
        <begin position="109"/>
        <end position="130"/>
    </location>
</feature>